<evidence type="ECO:0000313" key="11">
    <source>
        <dbReference type="Proteomes" id="UP000298138"/>
    </source>
</evidence>
<keyword evidence="6" id="KW-0406">Ion transport</keyword>
<organism evidence="10 11">
    <name type="scientific">Ascodesmis nigricans</name>
    <dbReference type="NCBI Taxonomy" id="341454"/>
    <lineage>
        <taxon>Eukaryota</taxon>
        <taxon>Fungi</taxon>
        <taxon>Dikarya</taxon>
        <taxon>Ascomycota</taxon>
        <taxon>Pezizomycotina</taxon>
        <taxon>Pezizomycetes</taxon>
        <taxon>Pezizales</taxon>
        <taxon>Ascodesmidaceae</taxon>
        <taxon>Ascodesmis</taxon>
    </lineage>
</organism>
<feature type="compositionally biased region" description="Basic and acidic residues" evidence="8">
    <location>
        <begin position="40"/>
        <end position="49"/>
    </location>
</feature>
<dbReference type="Proteomes" id="UP000298138">
    <property type="component" value="Unassembled WGS sequence"/>
</dbReference>
<reference evidence="10 11" key="1">
    <citation type="submission" date="2019-04" db="EMBL/GenBank/DDBJ databases">
        <title>Comparative genomics and transcriptomics to analyze fruiting body development in filamentous ascomycetes.</title>
        <authorList>
            <consortium name="DOE Joint Genome Institute"/>
            <person name="Lutkenhaus R."/>
            <person name="Traeger S."/>
            <person name="Breuer J."/>
            <person name="Kuo A."/>
            <person name="Lipzen A."/>
            <person name="Pangilinan J."/>
            <person name="Dilworth D."/>
            <person name="Sandor L."/>
            <person name="Poggeler S."/>
            <person name="Barry K."/>
            <person name="Grigoriev I.V."/>
            <person name="Nowrousian M."/>
        </authorList>
    </citation>
    <scope>NUCLEOTIDE SEQUENCE [LARGE SCALE GENOMIC DNA]</scope>
    <source>
        <strain evidence="10 11">CBS 389.68</strain>
    </source>
</reference>
<keyword evidence="2" id="KW-0813">Transport</keyword>
<feature type="region of interest" description="Disordered" evidence="8">
    <location>
        <begin position="1"/>
        <end position="65"/>
    </location>
</feature>
<sequence length="509" mass="56474">MAEGESTAIEQKSGTAPNPFGLQPPPQSPRKTVGFSNGDARPRTADERTITSAHGAPLEPVHSERRRKVFLGPKSTKDLDIDDYFSGPLDPTKHSRLPMFMRVHGSILPKLIIPLIFVGAWSSAITCISQFVYPLEVNSLLLTVLGFVVALALSFRSSSAYERYGEGRKLWAQLTLNARNVGHNIWIYGRERPGQEKEDLLSKLSAINLLAAFAVAVKHKLRHEPEYDYTDLKPLINHLDTYAKKASSLDRSASTHNRSLADRGSWGEYLGIPPLTSNPQEAYKEAAKAGKHHGNLPYEIINFLGAWANKGMVEEPKMFDNTIMQGQFYIALNAMSDAYVGCDRILQTPLPLAYNIAISQITWLYVLVLPFQLFKPLGWITIPGTLVAAYIILGIAAIGQEVENPFGTDCNDLDLDKYCAQLQYDLNVLTSRPAQPYSVDWVECDFNLPLYPYSLSGYNAWKSRGLSEIREALAQKVIHQATAGAENGGIYKNTSVRVDDKKKFGENGV</sequence>
<dbReference type="GO" id="GO:0005254">
    <property type="term" value="F:chloride channel activity"/>
    <property type="evidence" value="ECO:0007669"/>
    <property type="project" value="InterPro"/>
</dbReference>
<dbReference type="PANTHER" id="PTHR33281:SF19">
    <property type="entry name" value="VOLTAGE-DEPENDENT ANION CHANNEL-FORMING PROTEIN YNEE"/>
    <property type="match status" value="1"/>
</dbReference>
<keyword evidence="5 9" id="KW-1133">Transmembrane helix</keyword>
<evidence type="ECO:0000256" key="5">
    <source>
        <dbReference type="ARBA" id="ARBA00022989"/>
    </source>
</evidence>
<comment type="subcellular location">
    <subcellularLocation>
        <location evidence="1">Cell membrane</location>
        <topology evidence="1">Multi-pass membrane protein</topology>
    </subcellularLocation>
</comment>
<keyword evidence="7 9" id="KW-0472">Membrane</keyword>
<dbReference type="GO" id="GO:0005886">
    <property type="term" value="C:plasma membrane"/>
    <property type="evidence" value="ECO:0007669"/>
    <property type="project" value="UniProtKB-SubCell"/>
</dbReference>
<evidence type="ECO:0000256" key="2">
    <source>
        <dbReference type="ARBA" id="ARBA00022448"/>
    </source>
</evidence>
<dbReference type="STRING" id="341454.A0A4S2N0A5"/>
<evidence type="ECO:0000256" key="9">
    <source>
        <dbReference type="SAM" id="Phobius"/>
    </source>
</evidence>
<keyword evidence="3" id="KW-1003">Cell membrane</keyword>
<dbReference type="Pfam" id="PF25539">
    <property type="entry name" value="Bestrophin_2"/>
    <property type="match status" value="1"/>
</dbReference>
<dbReference type="InParanoid" id="A0A4S2N0A5"/>
<evidence type="ECO:0000256" key="1">
    <source>
        <dbReference type="ARBA" id="ARBA00004651"/>
    </source>
</evidence>
<evidence type="ECO:0000256" key="3">
    <source>
        <dbReference type="ARBA" id="ARBA00022475"/>
    </source>
</evidence>
<feature type="transmembrane region" description="Helical" evidence="9">
    <location>
        <begin position="377"/>
        <end position="398"/>
    </location>
</feature>
<accession>A0A4S2N0A5</accession>
<evidence type="ECO:0000256" key="4">
    <source>
        <dbReference type="ARBA" id="ARBA00022692"/>
    </source>
</evidence>
<evidence type="ECO:0000313" key="10">
    <source>
        <dbReference type="EMBL" id="TGZ82460.1"/>
    </source>
</evidence>
<evidence type="ECO:0000256" key="7">
    <source>
        <dbReference type="ARBA" id="ARBA00023136"/>
    </source>
</evidence>
<feature type="transmembrane region" description="Helical" evidence="9">
    <location>
        <begin position="352"/>
        <end position="371"/>
    </location>
</feature>
<dbReference type="OrthoDB" id="1368at2759"/>
<dbReference type="InterPro" id="IPR044669">
    <property type="entry name" value="YneE/VCCN1/2-like"/>
</dbReference>
<dbReference type="PANTHER" id="PTHR33281">
    <property type="entry name" value="UPF0187 PROTEIN YNEE"/>
    <property type="match status" value="1"/>
</dbReference>
<evidence type="ECO:0000256" key="8">
    <source>
        <dbReference type="SAM" id="MobiDB-lite"/>
    </source>
</evidence>
<dbReference type="AlphaFoldDB" id="A0A4S2N0A5"/>
<gene>
    <name evidence="10" type="ORF">EX30DRAFT_394754</name>
</gene>
<feature type="transmembrane region" description="Helical" evidence="9">
    <location>
        <begin position="111"/>
        <end position="133"/>
    </location>
</feature>
<dbReference type="EMBL" id="ML220115">
    <property type="protein sequence ID" value="TGZ82460.1"/>
    <property type="molecule type" value="Genomic_DNA"/>
</dbReference>
<name>A0A4S2N0A5_9PEZI</name>
<keyword evidence="4 9" id="KW-0812">Transmembrane</keyword>
<evidence type="ECO:0000256" key="6">
    <source>
        <dbReference type="ARBA" id="ARBA00023065"/>
    </source>
</evidence>
<keyword evidence="11" id="KW-1185">Reference proteome</keyword>
<protein>
    <submittedName>
        <fullName evidence="10">UPF0187-domain-containing protein</fullName>
    </submittedName>
</protein>
<proteinExistence type="predicted"/>
<feature type="transmembrane region" description="Helical" evidence="9">
    <location>
        <begin position="139"/>
        <end position="155"/>
    </location>
</feature>